<evidence type="ECO:0000256" key="3">
    <source>
        <dbReference type="ARBA" id="ARBA00022679"/>
    </source>
</evidence>
<dbReference type="AlphaFoldDB" id="A0AAN6QXX8"/>
<keyword evidence="3" id="KW-0808">Transferase</keyword>
<name>A0AAN6QXX8_9PEZI</name>
<evidence type="ECO:0000313" key="15">
    <source>
        <dbReference type="Proteomes" id="UP001175353"/>
    </source>
</evidence>
<keyword evidence="15" id="KW-1185">Reference proteome</keyword>
<comment type="catalytic activity">
    <reaction evidence="9">
        <text>L-threonyl-[protein] + ATP = O-phospho-L-threonyl-[protein] + ADP + H(+)</text>
        <dbReference type="Rhea" id="RHEA:46608"/>
        <dbReference type="Rhea" id="RHEA-COMP:11060"/>
        <dbReference type="Rhea" id="RHEA-COMP:11605"/>
        <dbReference type="ChEBI" id="CHEBI:15378"/>
        <dbReference type="ChEBI" id="CHEBI:30013"/>
        <dbReference type="ChEBI" id="CHEBI:30616"/>
        <dbReference type="ChEBI" id="CHEBI:61977"/>
        <dbReference type="ChEBI" id="CHEBI:456216"/>
        <dbReference type="EC" id="2.7.11.1"/>
    </reaction>
    <physiologicalReaction direction="left-to-right" evidence="9">
        <dbReference type="Rhea" id="RHEA:46609"/>
    </physiologicalReaction>
</comment>
<feature type="region of interest" description="Disordered" evidence="12">
    <location>
        <begin position="615"/>
        <end position="648"/>
    </location>
</feature>
<feature type="region of interest" description="Disordered" evidence="12">
    <location>
        <begin position="1"/>
        <end position="42"/>
    </location>
</feature>
<evidence type="ECO:0000256" key="4">
    <source>
        <dbReference type="ARBA" id="ARBA00022741"/>
    </source>
</evidence>
<dbReference type="SUPFAM" id="SSF56112">
    <property type="entry name" value="Protein kinase-like (PK-like)"/>
    <property type="match status" value="1"/>
</dbReference>
<evidence type="ECO:0000256" key="7">
    <source>
        <dbReference type="ARBA" id="ARBA00023193"/>
    </source>
</evidence>
<evidence type="ECO:0000256" key="2">
    <source>
        <dbReference type="ARBA" id="ARBA00022527"/>
    </source>
</evidence>
<dbReference type="GO" id="GO:0004694">
    <property type="term" value="F:eukaryotic translation initiation factor 2alpha kinase activity"/>
    <property type="evidence" value="ECO:0007669"/>
    <property type="project" value="TreeGrafter"/>
</dbReference>
<dbReference type="GO" id="GO:0005737">
    <property type="term" value="C:cytoplasm"/>
    <property type="evidence" value="ECO:0007669"/>
    <property type="project" value="TreeGrafter"/>
</dbReference>
<dbReference type="Gene3D" id="3.30.200.20">
    <property type="entry name" value="Phosphorylase Kinase, domain 1"/>
    <property type="match status" value="1"/>
</dbReference>
<dbReference type="InterPro" id="IPR000719">
    <property type="entry name" value="Prot_kinase_dom"/>
</dbReference>
<dbReference type="GO" id="GO:0017148">
    <property type="term" value="P:negative regulation of translation"/>
    <property type="evidence" value="ECO:0007669"/>
    <property type="project" value="UniProtKB-KW"/>
</dbReference>
<accession>A0AAN6QXX8</accession>
<feature type="region of interest" description="Disordered" evidence="12">
    <location>
        <begin position="574"/>
        <end position="594"/>
    </location>
</feature>
<feature type="binding site" evidence="11">
    <location>
        <position position="274"/>
    </location>
    <ligand>
        <name>ATP</name>
        <dbReference type="ChEBI" id="CHEBI:30616"/>
    </ligand>
</feature>
<evidence type="ECO:0000256" key="8">
    <source>
        <dbReference type="ARBA" id="ARBA00037982"/>
    </source>
</evidence>
<keyword evidence="6 11" id="KW-0067">ATP-binding</keyword>
<feature type="domain" description="Protein kinase" evidence="13">
    <location>
        <begin position="244"/>
        <end position="790"/>
    </location>
</feature>
<feature type="compositionally biased region" description="Low complexity" evidence="12">
    <location>
        <begin position="7"/>
        <end position="16"/>
    </location>
</feature>
<evidence type="ECO:0000256" key="6">
    <source>
        <dbReference type="ARBA" id="ARBA00022840"/>
    </source>
</evidence>
<dbReference type="InterPro" id="IPR017441">
    <property type="entry name" value="Protein_kinase_ATP_BS"/>
</dbReference>
<evidence type="ECO:0000256" key="11">
    <source>
        <dbReference type="PROSITE-ProRule" id="PRU10141"/>
    </source>
</evidence>
<dbReference type="Proteomes" id="UP001175353">
    <property type="component" value="Unassembled WGS sequence"/>
</dbReference>
<protein>
    <recommendedName>
        <fullName evidence="1">non-specific serine/threonine protein kinase</fullName>
        <ecNumber evidence="1">2.7.11.1</ecNumber>
    </recommendedName>
</protein>
<dbReference type="EC" id="2.7.11.1" evidence="1"/>
<evidence type="ECO:0000259" key="13">
    <source>
        <dbReference type="PROSITE" id="PS50011"/>
    </source>
</evidence>
<feature type="compositionally biased region" description="Acidic residues" evidence="12">
    <location>
        <begin position="17"/>
        <end position="31"/>
    </location>
</feature>
<dbReference type="PROSITE" id="PS00108">
    <property type="entry name" value="PROTEIN_KINASE_ST"/>
    <property type="match status" value="1"/>
</dbReference>
<feature type="compositionally biased region" description="Basic and acidic residues" evidence="12">
    <location>
        <begin position="32"/>
        <end position="42"/>
    </location>
</feature>
<evidence type="ECO:0000256" key="1">
    <source>
        <dbReference type="ARBA" id="ARBA00012513"/>
    </source>
</evidence>
<evidence type="ECO:0000256" key="12">
    <source>
        <dbReference type="SAM" id="MobiDB-lite"/>
    </source>
</evidence>
<proteinExistence type="inferred from homology"/>
<dbReference type="PROSITE" id="PS00107">
    <property type="entry name" value="PROTEIN_KINASE_ATP"/>
    <property type="match status" value="1"/>
</dbReference>
<keyword evidence="7" id="KW-0652">Protein synthesis inhibitor</keyword>
<evidence type="ECO:0000256" key="10">
    <source>
        <dbReference type="ARBA" id="ARBA00048977"/>
    </source>
</evidence>
<comment type="caution">
    <text evidence="14">The sequence shown here is derived from an EMBL/GenBank/DDBJ whole genome shotgun (WGS) entry which is preliminary data.</text>
</comment>
<reference evidence="14" key="1">
    <citation type="submission" date="2023-06" db="EMBL/GenBank/DDBJ databases">
        <title>Black Yeasts Isolated from many extreme environments.</title>
        <authorList>
            <person name="Coleine C."/>
            <person name="Stajich J.E."/>
            <person name="Selbmann L."/>
        </authorList>
    </citation>
    <scope>NUCLEOTIDE SEQUENCE</scope>
    <source>
        <strain evidence="14">CCFEE 5200</strain>
    </source>
</reference>
<evidence type="ECO:0000256" key="9">
    <source>
        <dbReference type="ARBA" id="ARBA00048659"/>
    </source>
</evidence>
<evidence type="ECO:0000256" key="5">
    <source>
        <dbReference type="ARBA" id="ARBA00022777"/>
    </source>
</evidence>
<comment type="similarity">
    <text evidence="8">Belongs to the protein kinase superfamily. Ser/Thr protein kinase family. GCN2 subfamily.</text>
</comment>
<dbReference type="InterPro" id="IPR008271">
    <property type="entry name" value="Ser/Thr_kinase_AS"/>
</dbReference>
<dbReference type="GO" id="GO:0005634">
    <property type="term" value="C:nucleus"/>
    <property type="evidence" value="ECO:0007669"/>
    <property type="project" value="TreeGrafter"/>
</dbReference>
<dbReference type="SMART" id="SM00220">
    <property type="entry name" value="S_TKc"/>
    <property type="match status" value="1"/>
</dbReference>
<gene>
    <name evidence="14" type="ORF">LTR91_005035</name>
</gene>
<dbReference type="Gene3D" id="1.10.510.10">
    <property type="entry name" value="Transferase(Phosphotransferase) domain 1"/>
    <property type="match status" value="1"/>
</dbReference>
<organism evidence="14 15">
    <name type="scientific">Friedmanniomyces endolithicus</name>
    <dbReference type="NCBI Taxonomy" id="329885"/>
    <lineage>
        <taxon>Eukaryota</taxon>
        <taxon>Fungi</taxon>
        <taxon>Dikarya</taxon>
        <taxon>Ascomycota</taxon>
        <taxon>Pezizomycotina</taxon>
        <taxon>Dothideomycetes</taxon>
        <taxon>Dothideomycetidae</taxon>
        <taxon>Mycosphaerellales</taxon>
        <taxon>Teratosphaeriaceae</taxon>
        <taxon>Friedmanniomyces</taxon>
    </lineage>
</organism>
<dbReference type="PANTHER" id="PTHR11042:SF160">
    <property type="entry name" value="EUKARYOTIC TRANSLATION INITIATION FACTOR 2-ALPHA KINASE 1"/>
    <property type="match status" value="1"/>
</dbReference>
<sequence length="790" mass="85692">MSKFFRSSTSSSTSSSDDNDSPIDQSGAEDDSNTRAEPHDSTTDVATALGTLNHNSAGNGLHSQMLLHALLEERCMNEALKEHRTKVGGRVRRDDAMVQRIANGKYQHLCNLLARHGLISPGLEANKLLSARQRYRDGLDLLSQGSTPSSTQQATISEDLGRLLTRKQSLPAMGAGYGRRFHTGGEMRSPPLHSNHTTSAKAGDEQAIDQGLQLFRPHSETPSVIDTLVPTHPMLEPSRYLRDFDELSVLGKGGYGVVYHVRNRLDGLQYAVKKIPISPARMARIQKRGQVELDELLLELRTLARLDHPNIVRYFAGWIEWTNVSSLHPTGLESGLLTGSGWLPRSAISQDAVRGASDDRSLQRIVTESEAELVDVLFERSNSAEMTSAATNSMSPPREASWSASASDLQAEEGIARPANKVAGIPSRRAAPIQASKPFHEHISPKFYNASNFTPSMPDTVLALHLQMGLYPMTLADTLSSNNGSDAAVTPLTHCFHLQRSISILLAIVDGVEYLHDHGIVHRDLKPANIFIAAKASQRGLCSECHAAGHVQPGTLEVRIGDFGLVAKLAQSRSAREASPGQADSSTVGAAADSCEPTTAILPPWRSLMLAPTAPTAPKHEAAPQEAVEVPSSANGSGTAVGTELYRPKRDPKHKQHLDIYALAIIAFELLYKFDTRMERHQAIQALKDHGTFPDDFMRRSVPQNGAAPHIHCVADVLIDRLCPASPSSAALPQPSGFEVDTAAPCPDRGHTQADSAERMKDCIRKMLAHDLDLTLKSIREDLLAAVGKT</sequence>
<dbReference type="Pfam" id="PF00069">
    <property type="entry name" value="Pkinase"/>
    <property type="match status" value="2"/>
</dbReference>
<dbReference type="PROSITE" id="PS50011">
    <property type="entry name" value="PROTEIN_KINASE_DOM"/>
    <property type="match status" value="1"/>
</dbReference>
<keyword evidence="4 11" id="KW-0547">Nucleotide-binding</keyword>
<keyword evidence="2" id="KW-0723">Serine/threonine-protein kinase</keyword>
<dbReference type="PANTHER" id="PTHR11042">
    <property type="entry name" value="EUKARYOTIC TRANSLATION INITIATION FACTOR 2-ALPHA KINASE EIF2-ALPHA KINASE -RELATED"/>
    <property type="match status" value="1"/>
</dbReference>
<dbReference type="GO" id="GO:0005524">
    <property type="term" value="F:ATP binding"/>
    <property type="evidence" value="ECO:0007669"/>
    <property type="project" value="UniProtKB-UniRule"/>
</dbReference>
<keyword evidence="5" id="KW-0418">Kinase</keyword>
<dbReference type="InterPro" id="IPR050339">
    <property type="entry name" value="CC_SR_Kinase"/>
</dbReference>
<evidence type="ECO:0000313" key="14">
    <source>
        <dbReference type="EMBL" id="KAK1002351.1"/>
    </source>
</evidence>
<dbReference type="InterPro" id="IPR011009">
    <property type="entry name" value="Kinase-like_dom_sf"/>
</dbReference>
<comment type="catalytic activity">
    <reaction evidence="10">
        <text>L-seryl-[protein] + ATP = O-phospho-L-seryl-[protein] + ADP + H(+)</text>
        <dbReference type="Rhea" id="RHEA:17989"/>
        <dbReference type="Rhea" id="RHEA-COMP:9863"/>
        <dbReference type="Rhea" id="RHEA-COMP:11604"/>
        <dbReference type="ChEBI" id="CHEBI:15378"/>
        <dbReference type="ChEBI" id="CHEBI:29999"/>
        <dbReference type="ChEBI" id="CHEBI:30616"/>
        <dbReference type="ChEBI" id="CHEBI:83421"/>
        <dbReference type="ChEBI" id="CHEBI:456216"/>
        <dbReference type="EC" id="2.7.11.1"/>
    </reaction>
    <physiologicalReaction direction="left-to-right" evidence="10">
        <dbReference type="Rhea" id="RHEA:17990"/>
    </physiologicalReaction>
</comment>
<dbReference type="EMBL" id="JAUJLE010000031">
    <property type="protein sequence ID" value="KAK1002351.1"/>
    <property type="molecule type" value="Genomic_DNA"/>
</dbReference>